<dbReference type="GO" id="GO:0005829">
    <property type="term" value="C:cytosol"/>
    <property type="evidence" value="ECO:0007669"/>
    <property type="project" value="TreeGrafter"/>
</dbReference>
<evidence type="ECO:0000256" key="10">
    <source>
        <dbReference type="ARBA" id="ARBA00022842"/>
    </source>
</evidence>
<proteinExistence type="inferred from homology"/>
<evidence type="ECO:0000256" key="7">
    <source>
        <dbReference type="ARBA" id="ARBA00022505"/>
    </source>
</evidence>
<dbReference type="GO" id="GO:0061599">
    <property type="term" value="F:molybdopterin molybdotransferase activity"/>
    <property type="evidence" value="ECO:0007669"/>
    <property type="project" value="UniProtKB-UniRule"/>
</dbReference>
<dbReference type="GO" id="GO:0006777">
    <property type="term" value="P:Mo-molybdopterin cofactor biosynthetic process"/>
    <property type="evidence" value="ECO:0007669"/>
    <property type="project" value="UniProtKB-UniRule"/>
</dbReference>
<comment type="catalytic activity">
    <reaction evidence="12">
        <text>adenylyl-molybdopterin + molybdate = Mo-molybdopterin + AMP + H(+)</text>
        <dbReference type="Rhea" id="RHEA:35047"/>
        <dbReference type="ChEBI" id="CHEBI:15378"/>
        <dbReference type="ChEBI" id="CHEBI:36264"/>
        <dbReference type="ChEBI" id="CHEBI:62727"/>
        <dbReference type="ChEBI" id="CHEBI:71302"/>
        <dbReference type="ChEBI" id="CHEBI:456215"/>
        <dbReference type="EC" id="2.10.1.1"/>
    </reaction>
</comment>
<evidence type="ECO:0000256" key="5">
    <source>
        <dbReference type="ARBA" id="ARBA00013269"/>
    </source>
</evidence>
<protein>
    <recommendedName>
        <fullName evidence="6 13">Molybdopterin molybdenumtransferase</fullName>
        <ecNumber evidence="5 13">2.10.1.1</ecNumber>
    </recommendedName>
</protein>
<keyword evidence="10 13" id="KW-0460">Magnesium</keyword>
<keyword evidence="16" id="KW-1185">Reference proteome</keyword>
<comment type="cofactor">
    <cofactor evidence="1 13">
        <name>Mg(2+)</name>
        <dbReference type="ChEBI" id="CHEBI:18420"/>
    </cofactor>
</comment>
<dbReference type="SUPFAM" id="SSF53218">
    <property type="entry name" value="Molybdenum cofactor biosynthesis proteins"/>
    <property type="match status" value="1"/>
</dbReference>
<evidence type="ECO:0000256" key="13">
    <source>
        <dbReference type="RuleBase" id="RU365090"/>
    </source>
</evidence>
<evidence type="ECO:0000313" key="16">
    <source>
        <dbReference type="Proteomes" id="UP000588491"/>
    </source>
</evidence>
<comment type="similarity">
    <text evidence="4 13">Belongs to the MoeA family.</text>
</comment>
<evidence type="ECO:0000256" key="8">
    <source>
        <dbReference type="ARBA" id="ARBA00022679"/>
    </source>
</evidence>
<dbReference type="InterPro" id="IPR038987">
    <property type="entry name" value="MoeA-like"/>
</dbReference>
<accession>A0A7Y0PLH5</accession>
<keyword evidence="8 13" id="KW-0808">Transferase</keyword>
<dbReference type="FunFam" id="3.40.980.10:FF:000004">
    <property type="entry name" value="Molybdopterin molybdenumtransferase"/>
    <property type="match status" value="1"/>
</dbReference>
<dbReference type="SUPFAM" id="SSF63867">
    <property type="entry name" value="MoeA C-terminal domain-like"/>
    <property type="match status" value="1"/>
</dbReference>
<dbReference type="InterPro" id="IPR001453">
    <property type="entry name" value="MoaB/Mog_dom"/>
</dbReference>
<gene>
    <name evidence="15" type="ORF">HHU08_07050</name>
</gene>
<feature type="domain" description="MoaB/Mog" evidence="14">
    <location>
        <begin position="190"/>
        <end position="328"/>
    </location>
</feature>
<dbReference type="PANTHER" id="PTHR10192">
    <property type="entry name" value="MOLYBDOPTERIN BIOSYNTHESIS PROTEIN"/>
    <property type="match status" value="1"/>
</dbReference>
<dbReference type="Gene3D" id="2.40.340.10">
    <property type="entry name" value="MoeA, C-terminal, domain IV"/>
    <property type="match status" value="1"/>
</dbReference>
<dbReference type="InterPro" id="IPR005110">
    <property type="entry name" value="MoeA_linker/N"/>
</dbReference>
<dbReference type="UniPathway" id="UPA00344"/>
<evidence type="ECO:0000256" key="9">
    <source>
        <dbReference type="ARBA" id="ARBA00022723"/>
    </source>
</evidence>
<keyword evidence="7 13" id="KW-0500">Molybdenum</keyword>
<evidence type="ECO:0000256" key="3">
    <source>
        <dbReference type="ARBA" id="ARBA00005046"/>
    </source>
</evidence>
<comment type="caution">
    <text evidence="15">The sequence shown here is derived from an EMBL/GenBank/DDBJ whole genome shotgun (WGS) entry which is preliminary data.</text>
</comment>
<evidence type="ECO:0000256" key="1">
    <source>
        <dbReference type="ARBA" id="ARBA00001946"/>
    </source>
</evidence>
<dbReference type="InterPro" id="IPR036688">
    <property type="entry name" value="MoeA_C_domain_IV_sf"/>
</dbReference>
<dbReference type="Pfam" id="PF03453">
    <property type="entry name" value="MoeA_N"/>
    <property type="match status" value="1"/>
</dbReference>
<dbReference type="PANTHER" id="PTHR10192:SF5">
    <property type="entry name" value="GEPHYRIN"/>
    <property type="match status" value="1"/>
</dbReference>
<dbReference type="Proteomes" id="UP000588491">
    <property type="component" value="Unassembled WGS sequence"/>
</dbReference>
<evidence type="ECO:0000313" key="15">
    <source>
        <dbReference type="EMBL" id="NMO76745.1"/>
    </source>
</evidence>
<keyword evidence="9 13" id="KW-0479">Metal-binding</keyword>
<dbReference type="CDD" id="cd00887">
    <property type="entry name" value="MoeA"/>
    <property type="match status" value="1"/>
</dbReference>
<dbReference type="InterPro" id="IPR036135">
    <property type="entry name" value="MoeA_linker/N_sf"/>
</dbReference>
<dbReference type="Gene3D" id="2.170.190.11">
    <property type="entry name" value="Molybdopterin biosynthesis moea protein, domain 3"/>
    <property type="match status" value="1"/>
</dbReference>
<dbReference type="Pfam" id="PF03454">
    <property type="entry name" value="MoeA_C"/>
    <property type="match status" value="1"/>
</dbReference>
<dbReference type="RefSeq" id="WP_169188111.1">
    <property type="nucleotide sequence ID" value="NZ_JABBPK010000001.1"/>
</dbReference>
<dbReference type="InterPro" id="IPR005111">
    <property type="entry name" value="MoeA_C_domain_IV"/>
</dbReference>
<sequence length="418" mass="45865">MTAEDRVPILIEDAISRVMEYKREGTKEGVSIFNSNGRYLAEDIKASHNVPRFDRSSYDGFALRSADTIAASKTHPTELEIIDEIGAGQVSHKKIGKYQAIRIMTGAMLPTDTDAVVMFEKTEELKKEQRTYIKIDHVLHKGENISFQGEDVKEGTVLIKKGTKINPGIVALLATFGIEQVPVAKKPIIGVFATGTELLEVDEELEEGKIRNSNAYMIMAQIERAGAIPRYFGKLPDIMETSYEAIRHELDSVDMLITTGGVSVGDYDLLPDIYRKLGAEVLFNKIAMRPGSVTTVAQLNGKLLFGLSGNPSACYVGFELFTNPIIKSFLFSQKPHLPIVDAVLQEDFPMANPFTRLIRSRVSIVDGKLETGTSGVDKSNIVSSLAFANGLTILPGGDSGYKCGDIVKVILLEETENQ</sequence>
<dbReference type="GO" id="GO:0046872">
    <property type="term" value="F:metal ion binding"/>
    <property type="evidence" value="ECO:0007669"/>
    <property type="project" value="UniProtKB-UniRule"/>
</dbReference>
<dbReference type="Gene3D" id="3.90.105.10">
    <property type="entry name" value="Molybdopterin biosynthesis moea protein, domain 2"/>
    <property type="match status" value="1"/>
</dbReference>
<dbReference type="EC" id="2.10.1.1" evidence="5 13"/>
<dbReference type="FunFam" id="2.170.190.11:FF:000001">
    <property type="entry name" value="Molybdopterin molybdenumtransferase"/>
    <property type="match status" value="1"/>
</dbReference>
<dbReference type="EMBL" id="JABBPK010000001">
    <property type="protein sequence ID" value="NMO76745.1"/>
    <property type="molecule type" value="Genomic_DNA"/>
</dbReference>
<dbReference type="Pfam" id="PF00994">
    <property type="entry name" value="MoCF_biosynth"/>
    <property type="match status" value="1"/>
</dbReference>
<evidence type="ECO:0000259" key="14">
    <source>
        <dbReference type="SMART" id="SM00852"/>
    </source>
</evidence>
<dbReference type="NCBIfam" id="TIGR00177">
    <property type="entry name" value="molyb_syn"/>
    <property type="match status" value="1"/>
</dbReference>
<dbReference type="Gene3D" id="3.40.980.10">
    <property type="entry name" value="MoaB/Mog-like domain"/>
    <property type="match status" value="1"/>
</dbReference>
<reference evidence="15 16" key="1">
    <citation type="submission" date="2020-04" db="EMBL/GenBank/DDBJ databases">
        <title>Bacillus sp. UniB3 isolated from commercial digestive syrup.</title>
        <authorList>
            <person name="Thorat V."/>
            <person name="Kirdat K."/>
            <person name="Tiwarekar B."/>
            <person name="Yadav A."/>
        </authorList>
    </citation>
    <scope>NUCLEOTIDE SEQUENCE [LARGE SCALE GENOMIC DNA]</scope>
    <source>
        <strain evidence="15 16">UniB3</strain>
    </source>
</reference>
<evidence type="ECO:0000256" key="6">
    <source>
        <dbReference type="ARBA" id="ARBA00021108"/>
    </source>
</evidence>
<keyword evidence="11 13" id="KW-0501">Molybdenum cofactor biosynthesis</keyword>
<name>A0A7Y0PLH5_9BACI</name>
<dbReference type="InterPro" id="IPR036425">
    <property type="entry name" value="MoaB/Mog-like_dom_sf"/>
</dbReference>
<dbReference type="AlphaFoldDB" id="A0A7Y0PLH5"/>
<dbReference type="SMART" id="SM00852">
    <property type="entry name" value="MoCF_biosynth"/>
    <property type="match status" value="1"/>
</dbReference>
<evidence type="ECO:0000256" key="11">
    <source>
        <dbReference type="ARBA" id="ARBA00023150"/>
    </source>
</evidence>
<comment type="function">
    <text evidence="2 13">Catalyzes the insertion of molybdate into adenylated molybdopterin with the concomitant release of AMP.</text>
</comment>
<dbReference type="SUPFAM" id="SSF63882">
    <property type="entry name" value="MoeA N-terminal region -like"/>
    <property type="match status" value="1"/>
</dbReference>
<comment type="pathway">
    <text evidence="3 13">Cofactor biosynthesis; molybdopterin biosynthesis.</text>
</comment>
<evidence type="ECO:0000256" key="2">
    <source>
        <dbReference type="ARBA" id="ARBA00002901"/>
    </source>
</evidence>
<dbReference type="NCBIfam" id="NF045515">
    <property type="entry name" value="Glp_gephyrin"/>
    <property type="match status" value="1"/>
</dbReference>
<organism evidence="15 16">
    <name type="scientific">Niallia alba</name>
    <dbReference type="NCBI Taxonomy" id="2729105"/>
    <lineage>
        <taxon>Bacteria</taxon>
        <taxon>Bacillati</taxon>
        <taxon>Bacillota</taxon>
        <taxon>Bacilli</taxon>
        <taxon>Bacillales</taxon>
        <taxon>Bacillaceae</taxon>
        <taxon>Niallia</taxon>
    </lineage>
</organism>
<evidence type="ECO:0000256" key="4">
    <source>
        <dbReference type="ARBA" id="ARBA00010763"/>
    </source>
</evidence>
<evidence type="ECO:0000256" key="12">
    <source>
        <dbReference type="ARBA" id="ARBA00047317"/>
    </source>
</evidence>